<comment type="caution">
    <text evidence="1">The sequence shown here is derived from an EMBL/GenBank/DDBJ whole genome shotgun (WGS) entry which is preliminary data.</text>
</comment>
<evidence type="ECO:0000313" key="2">
    <source>
        <dbReference type="Proteomes" id="UP000319716"/>
    </source>
</evidence>
<dbReference type="AlphaFoldDB" id="A0A4Y1ZCI8"/>
<dbReference type="EMBL" id="BEXB01000017">
    <property type="protein sequence ID" value="GAY76812.1"/>
    <property type="molecule type" value="Genomic_DNA"/>
</dbReference>
<evidence type="ECO:0000313" key="1">
    <source>
        <dbReference type="EMBL" id="GAY76812.1"/>
    </source>
</evidence>
<dbReference type="Proteomes" id="UP000319716">
    <property type="component" value="Unassembled WGS sequence"/>
</dbReference>
<organism evidence="1 2">
    <name type="scientific">Sporolactobacillus inulinus</name>
    <dbReference type="NCBI Taxonomy" id="2078"/>
    <lineage>
        <taxon>Bacteria</taxon>
        <taxon>Bacillati</taxon>
        <taxon>Bacillota</taxon>
        <taxon>Bacilli</taxon>
        <taxon>Bacillales</taxon>
        <taxon>Sporolactobacillaceae</taxon>
        <taxon>Sporolactobacillus</taxon>
    </lineage>
</organism>
<accession>A0A4Y1ZCI8</accession>
<reference evidence="1 2" key="1">
    <citation type="submission" date="2017-11" db="EMBL/GenBank/DDBJ databases">
        <title>Draft Genome Sequence of Sporolactobacillus inulinus NBRC 111894 Isolated from Koso, a Japanese Sugar-Vegetable Fermented Beverage.</title>
        <authorList>
            <person name="Chiou T.Y."/>
            <person name="Oshima K."/>
            <person name="Suda W."/>
            <person name="Hattori M."/>
            <person name="Takahashi T."/>
        </authorList>
    </citation>
    <scope>NUCLEOTIDE SEQUENCE [LARGE SCALE GENOMIC DNA]</scope>
    <source>
        <strain evidence="1 2">NBRC111894</strain>
    </source>
</reference>
<protein>
    <submittedName>
        <fullName evidence="1">Uncharacterized protein</fullName>
    </submittedName>
</protein>
<name>A0A4Y1ZCI8_9BACL</name>
<gene>
    <name evidence="1" type="ORF">NBRC111894_2366</name>
</gene>
<sequence length="41" mass="4872">MTKIYLHFLVVQDNNVNNKENKLKPISHFSLKMGNRLFLII</sequence>
<proteinExistence type="predicted"/>